<feature type="transmembrane region" description="Helical" evidence="9">
    <location>
        <begin position="736"/>
        <end position="761"/>
    </location>
</feature>
<feature type="compositionally biased region" description="Basic and acidic residues" evidence="8">
    <location>
        <begin position="1"/>
        <end position="10"/>
    </location>
</feature>
<dbReference type="GO" id="GO:0016887">
    <property type="term" value="F:ATP hydrolysis activity"/>
    <property type="evidence" value="ECO:0007669"/>
    <property type="project" value="InterPro"/>
</dbReference>
<feature type="transmembrane region" description="Helical" evidence="9">
    <location>
        <begin position="908"/>
        <end position="927"/>
    </location>
</feature>
<evidence type="ECO:0000256" key="3">
    <source>
        <dbReference type="ARBA" id="ARBA00022692"/>
    </source>
</evidence>
<evidence type="ECO:0000256" key="4">
    <source>
        <dbReference type="ARBA" id="ARBA00022741"/>
    </source>
</evidence>
<dbReference type="AlphaFoldDB" id="A0A0G4HZB8"/>
<feature type="compositionally biased region" description="Polar residues" evidence="8">
    <location>
        <begin position="581"/>
        <end position="590"/>
    </location>
</feature>
<dbReference type="GO" id="GO:0005524">
    <property type="term" value="F:ATP binding"/>
    <property type="evidence" value="ECO:0007669"/>
    <property type="project" value="UniProtKB-KW"/>
</dbReference>
<evidence type="ECO:0000259" key="10">
    <source>
        <dbReference type="PROSITE" id="PS50893"/>
    </source>
</evidence>
<feature type="transmembrane region" description="Helical" evidence="9">
    <location>
        <begin position="691"/>
        <end position="716"/>
    </location>
</feature>
<evidence type="ECO:0000256" key="1">
    <source>
        <dbReference type="ARBA" id="ARBA00004141"/>
    </source>
</evidence>
<feature type="transmembrane region" description="Helical" evidence="9">
    <location>
        <begin position="773"/>
        <end position="795"/>
    </location>
</feature>
<dbReference type="InterPro" id="IPR003439">
    <property type="entry name" value="ABC_transporter-like_ATP-bd"/>
</dbReference>
<keyword evidence="2" id="KW-0813">Transport</keyword>
<dbReference type="VEuPathDB" id="CryptoDB:Cvel_9655"/>
<feature type="region of interest" description="Disordered" evidence="8">
    <location>
        <begin position="77"/>
        <end position="103"/>
    </location>
</feature>
<dbReference type="PANTHER" id="PTHR48041:SF139">
    <property type="entry name" value="PROTEIN SCARLET"/>
    <property type="match status" value="1"/>
</dbReference>
<proteinExistence type="predicted"/>
<feature type="transmembrane region" description="Helical" evidence="9">
    <location>
        <begin position="807"/>
        <end position="824"/>
    </location>
</feature>
<keyword evidence="4" id="KW-0547">Nucleotide-binding</keyword>
<dbReference type="InterPro" id="IPR013525">
    <property type="entry name" value="ABC2_TM"/>
</dbReference>
<dbReference type="Gene3D" id="3.40.50.300">
    <property type="entry name" value="P-loop containing nucleotide triphosphate hydrolases"/>
    <property type="match status" value="1"/>
</dbReference>
<accession>A0A0G4HZB8</accession>
<feature type="region of interest" description="Disordered" evidence="8">
    <location>
        <begin position="1"/>
        <end position="60"/>
    </location>
</feature>
<evidence type="ECO:0000256" key="7">
    <source>
        <dbReference type="ARBA" id="ARBA00023136"/>
    </source>
</evidence>
<evidence type="ECO:0000256" key="2">
    <source>
        <dbReference type="ARBA" id="ARBA00022448"/>
    </source>
</evidence>
<keyword evidence="5" id="KW-0067">ATP-binding</keyword>
<dbReference type="PROSITE" id="PS50893">
    <property type="entry name" value="ABC_TRANSPORTER_2"/>
    <property type="match status" value="1"/>
</dbReference>
<evidence type="ECO:0000256" key="6">
    <source>
        <dbReference type="ARBA" id="ARBA00022989"/>
    </source>
</evidence>
<dbReference type="InterPro" id="IPR050352">
    <property type="entry name" value="ABCG_transporters"/>
</dbReference>
<keyword evidence="3 9" id="KW-0812">Transmembrane</keyword>
<evidence type="ECO:0000256" key="5">
    <source>
        <dbReference type="ARBA" id="ARBA00022840"/>
    </source>
</evidence>
<dbReference type="PANTHER" id="PTHR48041">
    <property type="entry name" value="ABC TRANSPORTER G FAMILY MEMBER 28"/>
    <property type="match status" value="1"/>
</dbReference>
<dbReference type="InterPro" id="IPR027417">
    <property type="entry name" value="P-loop_NTPase"/>
</dbReference>
<evidence type="ECO:0000256" key="9">
    <source>
        <dbReference type="SAM" id="Phobius"/>
    </source>
</evidence>
<keyword evidence="7 9" id="KW-0472">Membrane</keyword>
<dbReference type="GO" id="GO:0016020">
    <property type="term" value="C:membrane"/>
    <property type="evidence" value="ECO:0007669"/>
    <property type="project" value="UniProtKB-SubCell"/>
</dbReference>
<feature type="compositionally biased region" description="Basic and acidic residues" evidence="8">
    <location>
        <begin position="38"/>
        <end position="49"/>
    </location>
</feature>
<evidence type="ECO:0000256" key="8">
    <source>
        <dbReference type="SAM" id="MobiDB-lite"/>
    </source>
</evidence>
<feature type="compositionally biased region" description="Acidic residues" evidence="8">
    <location>
        <begin position="499"/>
        <end position="510"/>
    </location>
</feature>
<dbReference type="InterPro" id="IPR003593">
    <property type="entry name" value="AAA+_ATPase"/>
</dbReference>
<comment type="subcellular location">
    <subcellularLocation>
        <location evidence="1">Membrane</location>
        <topology evidence="1">Multi-pass membrane protein</topology>
    </subcellularLocation>
</comment>
<feature type="region of interest" description="Disordered" evidence="8">
    <location>
        <begin position="427"/>
        <end position="614"/>
    </location>
</feature>
<dbReference type="GO" id="GO:0140359">
    <property type="term" value="F:ABC-type transporter activity"/>
    <property type="evidence" value="ECO:0007669"/>
    <property type="project" value="InterPro"/>
</dbReference>
<dbReference type="Pfam" id="PF00005">
    <property type="entry name" value="ABC_tran"/>
    <property type="match status" value="1"/>
</dbReference>
<feature type="compositionally biased region" description="Polar residues" evidence="8">
    <location>
        <begin position="80"/>
        <end position="95"/>
    </location>
</feature>
<feature type="compositionally biased region" description="Basic and acidic residues" evidence="8">
    <location>
        <begin position="557"/>
        <end position="571"/>
    </location>
</feature>
<dbReference type="PROSITE" id="PS00211">
    <property type="entry name" value="ABC_TRANSPORTER_1"/>
    <property type="match status" value="1"/>
</dbReference>
<organism evidence="11">
    <name type="scientific">Chromera velia CCMP2878</name>
    <dbReference type="NCBI Taxonomy" id="1169474"/>
    <lineage>
        <taxon>Eukaryota</taxon>
        <taxon>Sar</taxon>
        <taxon>Alveolata</taxon>
        <taxon>Colpodellida</taxon>
        <taxon>Chromeraceae</taxon>
        <taxon>Chromera</taxon>
    </lineage>
</organism>
<dbReference type="PhylomeDB" id="A0A0G4HZB8"/>
<dbReference type="Pfam" id="PF01061">
    <property type="entry name" value="ABC2_membrane"/>
    <property type="match status" value="1"/>
</dbReference>
<evidence type="ECO:0000313" key="11">
    <source>
        <dbReference type="EMBL" id="CEM49868.1"/>
    </source>
</evidence>
<feature type="domain" description="ABC transporter" evidence="10">
    <location>
        <begin position="120"/>
        <end position="401"/>
    </location>
</feature>
<keyword evidence="6 9" id="KW-1133">Transmembrane helix</keyword>
<gene>
    <name evidence="11" type="ORF">Cvel_9655</name>
</gene>
<sequence>MRREWLHEESHEDTEDSAEKNGQHDTAPLPEMEGEGSFIDREPSRRNAHPEVIGRGSHSGAAEERWFRALARDGDENRYNKTSVAPAQSSGNQDTGGEEEDVELDTGTVQLTAFHLNYAVRPASGIPFVRSKPKTLLSDVSVVFKPGELVALMGASGAGKTTLLRTLSGEAGGLVSQSAFGEREGGQMETATTLPPMSANGFPLFPGPAGTGPLRRMREEARLRPTRLWLKRVSKVVPQEDILLPALTARRTLLYAAELMMPGASKEDRAARVKEVLKKLNLSAAGDTKVGQPDKPNLRGLSGGERKRLSIGLELLSDPAVLLLDEPTTGLDSKNAADVVNEMKRLAGEGRTIVCSIHQPSFEILQTFDRLVLLEKGRVSFCGKVSLLPRYLDHLDVNLRESASLLNPVEQYVAYIQRNENKWPETGPSFLALHDPEDPTLNLLSPQAHGGNTHDAPPVVSPNGVRHSLASQAVHHPGSTGQEGRGKDTDLLEGTELPREDDEEDEEEQSPFEIVSVREGGGRRAARVRSSNDSVLSESQASTASEAGRGEGGSSDEADRGEGKSKEKEVDLESGLWMDSTGANPKTINQKARGGPYAVSDSDTSSSRKRHLREGEPLESPFILRKQRGGLRLGRVSWWVQFRVLCCRAFHDELCDTNKFLANCITRALIGVLVGLCWLNQGRPPDSKNIFPLSGVLFTLVNNAVMGNLFSTVLSFPSLRALAAREHRNGMYSVSSFYAANLVCTLVTQLLLSMLMGLPVYFMVGLNPDSLRVGLFVLCLALLCFIGTSLGLALGSVANDFKDAQQTLLPILVPLFLFSGYVIPYNSIPDYFQWLYWVSFFQYAFSLLRINEFKGIDIHDKDDCDPYTHTFFPWTGKEGVCYRTGDEYLKSHKVHLDPSESFNNVGPHFAVLVAFLFFFWVVGFGLLRWKLTRKTV</sequence>
<dbReference type="EMBL" id="CDMZ01004479">
    <property type="protein sequence ID" value="CEM49868.1"/>
    <property type="molecule type" value="Genomic_DNA"/>
</dbReference>
<protein>
    <recommendedName>
        <fullName evidence="10">ABC transporter domain-containing protein</fullName>
    </recommendedName>
</protein>
<dbReference type="SUPFAM" id="SSF52540">
    <property type="entry name" value="P-loop containing nucleoside triphosphate hydrolases"/>
    <property type="match status" value="1"/>
</dbReference>
<reference evidence="11" key="1">
    <citation type="submission" date="2014-11" db="EMBL/GenBank/DDBJ databases">
        <authorList>
            <person name="Otto D Thomas"/>
            <person name="Naeem Raeece"/>
        </authorList>
    </citation>
    <scope>NUCLEOTIDE SEQUENCE</scope>
</reference>
<dbReference type="SMART" id="SM00382">
    <property type="entry name" value="AAA"/>
    <property type="match status" value="1"/>
</dbReference>
<name>A0A0G4HZB8_9ALVE</name>
<dbReference type="InterPro" id="IPR017871">
    <property type="entry name" value="ABC_transporter-like_CS"/>
</dbReference>